<comment type="caution">
    <text evidence="1">The sequence shown here is derived from an EMBL/GenBank/DDBJ whole genome shotgun (WGS) entry which is preliminary data.</text>
</comment>
<accession>A0A168B5C2</accession>
<sequence length="459" mass="52960">MPTFAAQLDEARQLRAKEIREQFLGPPPSNEPLEWATLVLSEELTCLPDLEDMAFFDAIRNAHEVWIERDPTAVLRISSRTLLNLREGFRAVKDKINKCDMARKTSSTLFMVQMLNVEFDLVTVDLNCRPTAQGEAKGAQLIEIGTTFGDIADDLLRQIKPDFDFHMDVLRGKRETLQMRLDFGRVIIQRRKTSIMTGNQMSLKNFKEMVSLYATRPGADFQTRLDEPDLPLRIIRRVCDSESNFLDQQREMSYRRKLELFKGKKVLSKEFTDSSHSPPKILLTTVQLWPFLKWVILALDRKYDWCLQVCQDDGVESSQGKLANIINSIRLPQIQQNTSPEDFLYGPSELAFPTPMETVDTIRLTSSVLIPFRDSPFVMEISKVHEWKDTDSKRSPVTWTTMGLNGIHWPEELNYTCAQDLKKNWGQYHENIWRGSAQDPEGQFREFICFILGILAIIS</sequence>
<dbReference type="Proteomes" id="UP000078544">
    <property type="component" value="Unassembled WGS sequence"/>
</dbReference>
<reference evidence="1 2" key="1">
    <citation type="journal article" date="2016" name="Genome Biol. Evol.">
        <title>Divergent and convergent evolution of fungal pathogenicity.</title>
        <authorList>
            <person name="Shang Y."/>
            <person name="Xiao G."/>
            <person name="Zheng P."/>
            <person name="Cen K."/>
            <person name="Zhan S."/>
            <person name="Wang C."/>
        </authorList>
    </citation>
    <scope>NUCLEOTIDE SEQUENCE [LARGE SCALE GENOMIC DNA]</scope>
    <source>
        <strain evidence="1 2">RCEF 2490</strain>
    </source>
</reference>
<name>A0A168B5C2_9HYPO</name>
<proteinExistence type="predicted"/>
<evidence type="ECO:0000313" key="2">
    <source>
        <dbReference type="Proteomes" id="UP000078544"/>
    </source>
</evidence>
<gene>
    <name evidence="1" type="ORF">AAL_04926</name>
</gene>
<dbReference type="EMBL" id="AZGY01000010">
    <property type="protein sequence ID" value="KZZ94815.1"/>
    <property type="molecule type" value="Genomic_DNA"/>
</dbReference>
<evidence type="ECO:0000313" key="1">
    <source>
        <dbReference type="EMBL" id="KZZ94815.1"/>
    </source>
</evidence>
<keyword evidence="2" id="KW-1185">Reference proteome</keyword>
<dbReference type="AlphaFoldDB" id="A0A168B5C2"/>
<dbReference type="OrthoDB" id="4739136at2759"/>
<organism evidence="1 2">
    <name type="scientific">Moelleriella libera RCEF 2490</name>
    <dbReference type="NCBI Taxonomy" id="1081109"/>
    <lineage>
        <taxon>Eukaryota</taxon>
        <taxon>Fungi</taxon>
        <taxon>Dikarya</taxon>
        <taxon>Ascomycota</taxon>
        <taxon>Pezizomycotina</taxon>
        <taxon>Sordariomycetes</taxon>
        <taxon>Hypocreomycetidae</taxon>
        <taxon>Hypocreales</taxon>
        <taxon>Clavicipitaceae</taxon>
        <taxon>Moelleriella</taxon>
    </lineage>
</organism>
<dbReference type="STRING" id="1081109.A0A168B5C2"/>
<protein>
    <submittedName>
        <fullName evidence="1">Uncharacterized protein</fullName>
    </submittedName>
</protein>